<evidence type="ECO:0000313" key="3">
    <source>
        <dbReference type="Proteomes" id="UP001596439"/>
    </source>
</evidence>
<feature type="domain" description="Anti-bacteriophage protein A/HamA C-terminal" evidence="1">
    <location>
        <begin position="21"/>
        <end position="307"/>
    </location>
</feature>
<proteinExistence type="predicted"/>
<protein>
    <submittedName>
        <fullName evidence="2">Hachiman antiphage defense system protein HamA</fullName>
    </submittedName>
</protein>
<dbReference type="Proteomes" id="UP001596439">
    <property type="component" value="Unassembled WGS sequence"/>
</dbReference>
<accession>A0ABW2PNH4</accession>
<reference evidence="3" key="1">
    <citation type="journal article" date="2019" name="Int. J. Syst. Evol. Microbiol.">
        <title>The Global Catalogue of Microorganisms (GCM) 10K type strain sequencing project: providing services to taxonomists for standard genome sequencing and annotation.</title>
        <authorList>
            <consortium name="The Broad Institute Genomics Platform"/>
            <consortium name="The Broad Institute Genome Sequencing Center for Infectious Disease"/>
            <person name="Wu L."/>
            <person name="Ma J."/>
        </authorList>
    </citation>
    <scope>NUCLEOTIDE SEQUENCE [LARGE SCALE GENOMIC DNA]</scope>
    <source>
        <strain evidence="3">CCUG 55590</strain>
    </source>
</reference>
<evidence type="ECO:0000313" key="2">
    <source>
        <dbReference type="EMBL" id="MFC7389190.1"/>
    </source>
</evidence>
<evidence type="ECO:0000259" key="1">
    <source>
        <dbReference type="Pfam" id="PF08878"/>
    </source>
</evidence>
<dbReference type="InterPro" id="IPR014976">
    <property type="entry name" value="AbpA_HamA_C"/>
</dbReference>
<dbReference type="RefSeq" id="WP_214786976.1">
    <property type="nucleotide sequence ID" value="NZ_JANIEL010000066.1"/>
</dbReference>
<dbReference type="EMBL" id="JBHTCE010000001">
    <property type="protein sequence ID" value="MFC7389190.1"/>
    <property type="molecule type" value="Genomic_DNA"/>
</dbReference>
<name>A0ABW2PNH4_9BACL</name>
<comment type="caution">
    <text evidence="2">The sequence shown here is derived from an EMBL/GenBank/DDBJ whole genome shotgun (WGS) entry which is preliminary data.</text>
</comment>
<keyword evidence="3" id="KW-1185">Reference proteome</keyword>
<dbReference type="Pfam" id="PF08878">
    <property type="entry name" value="HamA"/>
    <property type="match status" value="1"/>
</dbReference>
<organism evidence="2 3">
    <name type="scientific">Exiguobacterium aestuarii</name>
    <dbReference type="NCBI Taxonomy" id="273527"/>
    <lineage>
        <taxon>Bacteria</taxon>
        <taxon>Bacillati</taxon>
        <taxon>Bacillota</taxon>
        <taxon>Bacilli</taxon>
        <taxon>Bacillales</taxon>
        <taxon>Bacillales Family XII. Incertae Sedis</taxon>
        <taxon>Exiguobacterium</taxon>
    </lineage>
</organism>
<sequence length="309" mass="35793">MNEIITFSSLFNDMIGNLVKDVLIFSYSHSSEEKYEIHPHYHSFEDETPFEIGVILRKHIIFSSYSEREIIKKYNLGQMQNLEKLVQWTKKNRLPDRSGAQNGLYSEVLLDLILNLLYPNIYKGCIRTIHRQRSDNNEIKGFDSVHVLIDEYGKSYMLLGQAKLGQKRYCVDSIKKDLEKVGFLYTYDELCFIADKVDSLEDSVKELLEGLNNLFFEMEGNDPQIKKDNLNAYLTANNIILSIPCLIAYDSDVSYTSNEINKIEEEIKSVIEILNSKDYSHDGINFNISFIIFPISNIQNLREGMDSEC</sequence>
<gene>
    <name evidence="2" type="ORF">ACFQO8_03475</name>
</gene>